<dbReference type="GO" id="GO:0003856">
    <property type="term" value="F:3-dehydroquinate synthase activity"/>
    <property type="evidence" value="ECO:0007669"/>
    <property type="project" value="UniProtKB-EC"/>
</dbReference>
<dbReference type="NCBIfam" id="TIGR01357">
    <property type="entry name" value="aroB"/>
    <property type="match status" value="1"/>
</dbReference>
<comment type="cofactor">
    <cofactor evidence="3">
        <name>Co(2+)</name>
        <dbReference type="ChEBI" id="CHEBI:48828"/>
    </cofactor>
</comment>
<keyword evidence="10" id="KW-0963">Cytoplasm</keyword>
<keyword evidence="15" id="KW-0520">NAD</keyword>
<comment type="cofactor">
    <cofactor evidence="4">
        <name>Zn(2+)</name>
        <dbReference type="ChEBI" id="CHEBI:29105"/>
    </cofactor>
</comment>
<dbReference type="GO" id="GO:0009073">
    <property type="term" value="P:aromatic amino acid family biosynthetic process"/>
    <property type="evidence" value="ECO:0007669"/>
    <property type="project" value="UniProtKB-KW"/>
</dbReference>
<dbReference type="EMBL" id="VSSQ01024970">
    <property type="protein sequence ID" value="MPM72806.1"/>
    <property type="molecule type" value="Genomic_DNA"/>
</dbReference>
<dbReference type="InterPro" id="IPR016037">
    <property type="entry name" value="DHQ_synth_AroB"/>
</dbReference>
<evidence type="ECO:0000256" key="9">
    <source>
        <dbReference type="ARBA" id="ARBA00017684"/>
    </source>
</evidence>
<evidence type="ECO:0000256" key="4">
    <source>
        <dbReference type="ARBA" id="ARBA00001947"/>
    </source>
</evidence>
<keyword evidence="17 21" id="KW-0456">Lyase</keyword>
<comment type="pathway">
    <text evidence="6">Metabolic intermediate biosynthesis; chorismate biosynthesis; chorismate from D-erythrose 4-phosphate and phosphoenolpyruvate: step 2/7.</text>
</comment>
<feature type="domain" description="3-dehydroquinate synthase C-terminal" evidence="20">
    <location>
        <begin position="182"/>
        <end position="315"/>
    </location>
</feature>
<dbReference type="HAMAP" id="MF_00110">
    <property type="entry name" value="DHQ_synthase"/>
    <property type="match status" value="1"/>
</dbReference>
<keyword evidence="11" id="KW-0028">Amino-acid biosynthesis</keyword>
<dbReference type="GO" id="GO:0046872">
    <property type="term" value="F:metal ion binding"/>
    <property type="evidence" value="ECO:0007669"/>
    <property type="project" value="UniProtKB-KW"/>
</dbReference>
<evidence type="ECO:0000259" key="20">
    <source>
        <dbReference type="Pfam" id="PF24621"/>
    </source>
</evidence>
<comment type="similarity">
    <text evidence="7">Belongs to the sugar phosphate cyclases superfamily. Dehydroquinate synthase family.</text>
</comment>
<dbReference type="InterPro" id="IPR030963">
    <property type="entry name" value="DHQ_synth_fam"/>
</dbReference>
<dbReference type="GO" id="GO:0000166">
    <property type="term" value="F:nucleotide binding"/>
    <property type="evidence" value="ECO:0007669"/>
    <property type="project" value="UniProtKB-KW"/>
</dbReference>
<evidence type="ECO:0000256" key="2">
    <source>
        <dbReference type="ARBA" id="ARBA00001911"/>
    </source>
</evidence>
<evidence type="ECO:0000256" key="16">
    <source>
        <dbReference type="ARBA" id="ARBA00023141"/>
    </source>
</evidence>
<feature type="domain" description="3-dehydroquinate synthase N-terminal" evidence="19">
    <location>
        <begin position="68"/>
        <end position="180"/>
    </location>
</feature>
<dbReference type="InterPro" id="IPR030960">
    <property type="entry name" value="DHQS/DOIS_N"/>
</dbReference>
<keyword evidence="18" id="KW-0170">Cobalt</keyword>
<name>A0A645C4U3_9ZZZZ</name>
<reference evidence="21" key="1">
    <citation type="submission" date="2019-08" db="EMBL/GenBank/DDBJ databases">
        <authorList>
            <person name="Kucharzyk K."/>
            <person name="Murdoch R.W."/>
            <person name="Higgins S."/>
            <person name="Loffler F."/>
        </authorList>
    </citation>
    <scope>NUCLEOTIDE SEQUENCE</scope>
</reference>
<accession>A0A645C4U3</accession>
<dbReference type="PANTHER" id="PTHR43622">
    <property type="entry name" value="3-DEHYDROQUINATE SYNTHASE"/>
    <property type="match status" value="1"/>
</dbReference>
<gene>
    <name evidence="21" type="primary">aroB_29</name>
    <name evidence="21" type="ORF">SDC9_119782</name>
</gene>
<evidence type="ECO:0000313" key="21">
    <source>
        <dbReference type="EMBL" id="MPM72806.1"/>
    </source>
</evidence>
<evidence type="ECO:0000256" key="17">
    <source>
        <dbReference type="ARBA" id="ARBA00023239"/>
    </source>
</evidence>
<evidence type="ECO:0000256" key="14">
    <source>
        <dbReference type="ARBA" id="ARBA00022833"/>
    </source>
</evidence>
<keyword evidence="12" id="KW-0479">Metal-binding</keyword>
<comment type="subcellular location">
    <subcellularLocation>
        <location evidence="5">Cytoplasm</location>
    </subcellularLocation>
</comment>
<dbReference type="AlphaFoldDB" id="A0A645C4U3"/>
<dbReference type="EC" id="4.2.3.4" evidence="8"/>
<comment type="catalytic activity">
    <reaction evidence="1">
        <text>7-phospho-2-dehydro-3-deoxy-D-arabino-heptonate = 3-dehydroquinate + phosphate</text>
        <dbReference type="Rhea" id="RHEA:21968"/>
        <dbReference type="ChEBI" id="CHEBI:32364"/>
        <dbReference type="ChEBI" id="CHEBI:43474"/>
        <dbReference type="ChEBI" id="CHEBI:58394"/>
        <dbReference type="EC" id="4.2.3.4"/>
    </reaction>
</comment>
<dbReference type="GO" id="GO:0008652">
    <property type="term" value="P:amino acid biosynthetic process"/>
    <property type="evidence" value="ECO:0007669"/>
    <property type="project" value="UniProtKB-KW"/>
</dbReference>
<organism evidence="21">
    <name type="scientific">bioreactor metagenome</name>
    <dbReference type="NCBI Taxonomy" id="1076179"/>
    <lineage>
        <taxon>unclassified sequences</taxon>
        <taxon>metagenomes</taxon>
        <taxon>ecological metagenomes</taxon>
    </lineage>
</organism>
<evidence type="ECO:0000256" key="13">
    <source>
        <dbReference type="ARBA" id="ARBA00022741"/>
    </source>
</evidence>
<evidence type="ECO:0000256" key="5">
    <source>
        <dbReference type="ARBA" id="ARBA00004496"/>
    </source>
</evidence>
<dbReference type="SUPFAM" id="SSF56796">
    <property type="entry name" value="Dehydroquinate synthase-like"/>
    <property type="match status" value="1"/>
</dbReference>
<comment type="cofactor">
    <cofactor evidence="2">
        <name>NAD(+)</name>
        <dbReference type="ChEBI" id="CHEBI:57540"/>
    </cofactor>
</comment>
<dbReference type="Gene3D" id="3.40.50.1970">
    <property type="match status" value="1"/>
</dbReference>
<sequence>MKIISVKTPSKKYEVRIEKKLLLYAGTFAAEVRVPGKAVIVTDSNVNLLYSDMLDTSLRKAGFEPVKYVFTAGEQFKNAVTYIGLLNFMAESRLTRTDTVFALGGGVTGDLAGFAAATYMRGIGLIQIPTTLLADVDSSVGGKTAIDLDEGKNLAGAFYQPDMVICDPETLSTLPKNELSNGYSEVIKYGIIRDAALITSLGDFTGDTSEDIIARCVEIKRDIVCADEREAGERQILNFGHTFGHAVEKCSGYMIPHGNAVAIGMMVITKACVKKGLCPVSCLDETENSLRRYGLPLTTEYDTESLFAAVLSDKKRSSDRLTLVIPRDIGVCELKSVSLLEAKEFLRLGLER</sequence>
<dbReference type="PIRSF" id="PIRSF001455">
    <property type="entry name" value="DHQ_synth"/>
    <property type="match status" value="1"/>
</dbReference>
<evidence type="ECO:0000259" key="19">
    <source>
        <dbReference type="Pfam" id="PF01761"/>
    </source>
</evidence>
<evidence type="ECO:0000256" key="1">
    <source>
        <dbReference type="ARBA" id="ARBA00001393"/>
    </source>
</evidence>
<evidence type="ECO:0000256" key="18">
    <source>
        <dbReference type="ARBA" id="ARBA00023285"/>
    </source>
</evidence>
<dbReference type="Gene3D" id="1.20.1090.10">
    <property type="entry name" value="Dehydroquinate synthase-like - alpha domain"/>
    <property type="match status" value="1"/>
</dbReference>
<evidence type="ECO:0000256" key="10">
    <source>
        <dbReference type="ARBA" id="ARBA00022490"/>
    </source>
</evidence>
<dbReference type="PANTHER" id="PTHR43622:SF7">
    <property type="entry name" value="3-DEHYDROQUINATE SYNTHASE, CHLOROPLASTIC"/>
    <property type="match status" value="1"/>
</dbReference>
<evidence type="ECO:0000256" key="11">
    <source>
        <dbReference type="ARBA" id="ARBA00022605"/>
    </source>
</evidence>
<proteinExistence type="inferred from homology"/>
<keyword evidence="16" id="KW-0057">Aromatic amino acid biosynthesis</keyword>
<evidence type="ECO:0000256" key="3">
    <source>
        <dbReference type="ARBA" id="ARBA00001941"/>
    </source>
</evidence>
<protein>
    <recommendedName>
        <fullName evidence="9">3-dehydroquinate synthase</fullName>
        <ecNumber evidence="8">4.2.3.4</ecNumber>
    </recommendedName>
</protein>
<evidence type="ECO:0000256" key="12">
    <source>
        <dbReference type="ARBA" id="ARBA00022723"/>
    </source>
</evidence>
<comment type="caution">
    <text evidence="21">The sequence shown here is derived from an EMBL/GenBank/DDBJ whole genome shotgun (WGS) entry which is preliminary data.</text>
</comment>
<evidence type="ECO:0000256" key="15">
    <source>
        <dbReference type="ARBA" id="ARBA00023027"/>
    </source>
</evidence>
<dbReference type="CDD" id="cd08195">
    <property type="entry name" value="DHQS"/>
    <property type="match status" value="1"/>
</dbReference>
<evidence type="ECO:0000256" key="8">
    <source>
        <dbReference type="ARBA" id="ARBA00013031"/>
    </source>
</evidence>
<dbReference type="Pfam" id="PF01761">
    <property type="entry name" value="DHQ_synthase"/>
    <property type="match status" value="1"/>
</dbReference>
<keyword evidence="14" id="KW-0862">Zinc</keyword>
<keyword evidence="13" id="KW-0547">Nucleotide-binding</keyword>
<evidence type="ECO:0000256" key="7">
    <source>
        <dbReference type="ARBA" id="ARBA00005412"/>
    </source>
</evidence>
<dbReference type="FunFam" id="3.40.50.1970:FF:000007">
    <property type="entry name" value="Pentafunctional AROM polypeptide"/>
    <property type="match status" value="1"/>
</dbReference>
<dbReference type="InterPro" id="IPR056179">
    <property type="entry name" value="DHQS_C"/>
</dbReference>
<dbReference type="Pfam" id="PF24621">
    <property type="entry name" value="DHQS_C"/>
    <property type="match status" value="1"/>
</dbReference>
<evidence type="ECO:0000256" key="6">
    <source>
        <dbReference type="ARBA" id="ARBA00004661"/>
    </source>
</evidence>
<dbReference type="InterPro" id="IPR050071">
    <property type="entry name" value="Dehydroquinate_synthase"/>
</dbReference>
<dbReference type="GO" id="GO:0005737">
    <property type="term" value="C:cytoplasm"/>
    <property type="evidence" value="ECO:0007669"/>
    <property type="project" value="UniProtKB-SubCell"/>
</dbReference>